<accession>A0A6C7E4P3</accession>
<reference evidence="4 5" key="1">
    <citation type="journal article" date="2013" name="Int. J. Syst. Evol. Microbiol.">
        <title>Ilumatobacter nonamiense sp. nov. and Ilumatobacter coccineum sp. nov., isolated from seashore sand.</title>
        <authorList>
            <person name="Matsumoto A."/>
            <person name="Kasai H."/>
            <person name="Matsuo Y."/>
            <person name="Shizuri Y."/>
            <person name="Ichikawa N."/>
            <person name="Fujita N."/>
            <person name="Omura S."/>
            <person name="Takahashi Y."/>
        </authorList>
    </citation>
    <scope>NUCLEOTIDE SEQUENCE [LARGE SCALE GENOMIC DNA]</scope>
    <source>
        <strain evidence="5">NBRC 103263 / KCTC 29153 / YM16-304</strain>
    </source>
</reference>
<dbReference type="EC" id="1.1.1.100" evidence="4"/>
<protein>
    <submittedName>
        <fullName evidence="4">3-oxoacyl-[acyl-carrier-protein] reductase</fullName>
        <ecNumber evidence="4">1.1.1.100</ecNumber>
    </submittedName>
</protein>
<comment type="similarity">
    <text evidence="1">Belongs to the short-chain dehydrogenases/reductases (SDR) family.</text>
</comment>
<evidence type="ECO:0000256" key="2">
    <source>
        <dbReference type="ARBA" id="ARBA00023002"/>
    </source>
</evidence>
<proteinExistence type="inferred from homology"/>
<dbReference type="Gene3D" id="3.40.50.720">
    <property type="entry name" value="NAD(P)-binding Rossmann-like Domain"/>
    <property type="match status" value="1"/>
</dbReference>
<evidence type="ECO:0000313" key="5">
    <source>
        <dbReference type="Proteomes" id="UP000011863"/>
    </source>
</evidence>
<name>A0A6C7E4P3_ILUCY</name>
<dbReference type="PRINTS" id="PR00081">
    <property type="entry name" value="GDHRDH"/>
</dbReference>
<dbReference type="PANTHER" id="PTHR43639">
    <property type="entry name" value="OXIDOREDUCTASE, SHORT-CHAIN DEHYDROGENASE/REDUCTASE FAMILY (AFU_ORTHOLOGUE AFUA_5G02870)"/>
    <property type="match status" value="1"/>
</dbReference>
<dbReference type="CDD" id="cd05233">
    <property type="entry name" value="SDR_c"/>
    <property type="match status" value="1"/>
</dbReference>
<evidence type="ECO:0000256" key="1">
    <source>
        <dbReference type="ARBA" id="ARBA00006484"/>
    </source>
</evidence>
<dbReference type="PROSITE" id="PS00061">
    <property type="entry name" value="ADH_SHORT"/>
    <property type="match status" value="1"/>
</dbReference>
<organism evidence="4 5">
    <name type="scientific">Ilumatobacter coccineus (strain NBRC 103263 / KCTC 29153 / YM16-304)</name>
    <dbReference type="NCBI Taxonomy" id="1313172"/>
    <lineage>
        <taxon>Bacteria</taxon>
        <taxon>Bacillati</taxon>
        <taxon>Actinomycetota</taxon>
        <taxon>Acidimicrobiia</taxon>
        <taxon>Acidimicrobiales</taxon>
        <taxon>Ilumatobacteraceae</taxon>
        <taxon>Ilumatobacter</taxon>
    </lineage>
</organism>
<dbReference type="SMART" id="SM00822">
    <property type="entry name" value="PKS_KR"/>
    <property type="match status" value="1"/>
</dbReference>
<dbReference type="SUPFAM" id="SSF51735">
    <property type="entry name" value="NAD(P)-binding Rossmann-fold domains"/>
    <property type="match status" value="1"/>
</dbReference>
<evidence type="ECO:0000313" key="4">
    <source>
        <dbReference type="EMBL" id="BAN01162.1"/>
    </source>
</evidence>
<dbReference type="OrthoDB" id="7064009at2"/>
<dbReference type="InterPro" id="IPR020904">
    <property type="entry name" value="Sc_DH/Rdtase_CS"/>
</dbReference>
<evidence type="ECO:0000259" key="3">
    <source>
        <dbReference type="SMART" id="SM00822"/>
    </source>
</evidence>
<dbReference type="Proteomes" id="UP000011863">
    <property type="component" value="Chromosome"/>
</dbReference>
<keyword evidence="2 4" id="KW-0560">Oxidoreductase</keyword>
<dbReference type="PANTHER" id="PTHR43639:SF1">
    <property type="entry name" value="SHORT-CHAIN DEHYDROGENASE_REDUCTASE FAMILY PROTEIN"/>
    <property type="match status" value="1"/>
</dbReference>
<dbReference type="FunFam" id="3.40.50.720:FF:000084">
    <property type="entry name" value="Short-chain dehydrogenase reductase"/>
    <property type="match status" value="1"/>
</dbReference>
<dbReference type="InterPro" id="IPR002347">
    <property type="entry name" value="SDR_fam"/>
</dbReference>
<keyword evidence="5" id="KW-1185">Reference proteome</keyword>
<dbReference type="NCBIfam" id="NF005559">
    <property type="entry name" value="PRK07231.1"/>
    <property type="match status" value="1"/>
</dbReference>
<dbReference type="InterPro" id="IPR057326">
    <property type="entry name" value="KR_dom"/>
</dbReference>
<dbReference type="RefSeq" id="WP_015440409.1">
    <property type="nucleotide sequence ID" value="NC_020520.1"/>
</dbReference>
<gene>
    <name evidence="4" type="primary">fabG</name>
    <name evidence="4" type="ORF">YM304_08480</name>
</gene>
<dbReference type="GO" id="GO:0004316">
    <property type="term" value="F:3-oxoacyl-[acyl-carrier-protein] reductase (NADPH) activity"/>
    <property type="evidence" value="ECO:0007669"/>
    <property type="project" value="UniProtKB-EC"/>
</dbReference>
<dbReference type="EMBL" id="AP012057">
    <property type="protein sequence ID" value="BAN01162.1"/>
    <property type="molecule type" value="Genomic_DNA"/>
</dbReference>
<dbReference type="InterPro" id="IPR036291">
    <property type="entry name" value="NAD(P)-bd_dom_sf"/>
</dbReference>
<dbReference type="PRINTS" id="PR00080">
    <property type="entry name" value="SDRFAMILY"/>
</dbReference>
<dbReference type="Pfam" id="PF13561">
    <property type="entry name" value="adh_short_C2"/>
    <property type="match status" value="1"/>
</dbReference>
<sequence length="249" mass="25865">MFDFSGKTAVVTGASRGIGEAIVRQLDAGGARVALVARSADKLEAIAAELTNDPLVLATDLSDPASVEQISTAVLDAFGGLDILVNNAAVERNEPAHRATAEAIDETLFVNLRQPFLLSSAFAKSLFASQGAIVNISSIASTGAGGTQGAYAASKGGLNTLTKNLANEWANKGVRVNGVAPGLVDTEMWESTFERLGEDAVRSTFTKGVPMQRWGTADEIADVACFLASDKASYVTGQTIKVDGGRTNL</sequence>
<dbReference type="AlphaFoldDB" id="A0A6C7E4P3"/>
<feature type="domain" description="Ketoreductase" evidence="3">
    <location>
        <begin position="7"/>
        <end position="192"/>
    </location>
</feature>
<dbReference type="KEGG" id="aym:YM304_08480"/>